<dbReference type="OrthoDB" id="4381142at2"/>
<reference evidence="1 2" key="1">
    <citation type="journal article" date="2013" name="Genome Announc.">
        <title>Draft Genome Sequence of a Benzothiophene-Desulfurizing Bacterium, Gordona terrae Strain C-6.</title>
        <authorList>
            <person name="Wang W."/>
            <person name="Ma T."/>
            <person name="Ren Y."/>
            <person name="Li G."/>
        </authorList>
    </citation>
    <scope>NUCLEOTIDE SEQUENCE [LARGE SCALE GENOMIC DNA]</scope>
    <source>
        <strain evidence="1 2">C-6</strain>
    </source>
</reference>
<evidence type="ECO:0000313" key="2">
    <source>
        <dbReference type="Proteomes" id="UP000013569"/>
    </source>
</evidence>
<proteinExistence type="predicted"/>
<dbReference type="EMBL" id="AQPW01000004">
    <property type="protein sequence ID" value="EON33817.1"/>
    <property type="molecule type" value="Genomic_DNA"/>
</dbReference>
<dbReference type="RefSeq" id="WP_010841584.1">
    <property type="nucleotide sequence ID" value="NZ_AQPW01000004.1"/>
</dbReference>
<protein>
    <submittedName>
        <fullName evidence="1">Uncharacterized protein</fullName>
    </submittedName>
</protein>
<comment type="caution">
    <text evidence="1">The sequence shown here is derived from an EMBL/GenBank/DDBJ whole genome shotgun (WGS) entry which is preliminary data.</text>
</comment>
<gene>
    <name evidence="1" type="ORF">GTC6_05602</name>
</gene>
<evidence type="ECO:0000313" key="1">
    <source>
        <dbReference type="EMBL" id="EON33817.1"/>
    </source>
</evidence>
<sequence>MVTPDPVAVADADRHRVAADTGAAAALALRVAEATVGLADVRAQLSALLRDVDAAVGVGDPARAFRQGFSPAVAAAAESLDDAENRLDAHRQVLVSGVDALLATDADASTHIGRGDVR</sequence>
<dbReference type="Proteomes" id="UP000013569">
    <property type="component" value="Unassembled WGS sequence"/>
</dbReference>
<accession>R7YCW4</accession>
<dbReference type="AlphaFoldDB" id="R7YCW4"/>
<name>R7YCW4_9ACTN</name>
<organism evidence="1 2">
    <name type="scientific">Gordonia terrae C-6</name>
    <dbReference type="NCBI Taxonomy" id="1316928"/>
    <lineage>
        <taxon>Bacteria</taxon>
        <taxon>Bacillati</taxon>
        <taxon>Actinomycetota</taxon>
        <taxon>Actinomycetes</taxon>
        <taxon>Mycobacteriales</taxon>
        <taxon>Gordoniaceae</taxon>
        <taxon>Gordonia</taxon>
    </lineage>
</organism>
<dbReference type="PATRIC" id="fig|1316928.3.peg.1122"/>